<dbReference type="PROSITE" id="PS50893">
    <property type="entry name" value="ABC_TRANSPORTER_2"/>
    <property type="match status" value="1"/>
</dbReference>
<protein>
    <submittedName>
        <fullName evidence="5">ABC-type spermidine/putrescine transport system,ATPase component</fullName>
    </submittedName>
</protein>
<evidence type="ECO:0000256" key="3">
    <source>
        <dbReference type="ARBA" id="ARBA00022840"/>
    </source>
</evidence>
<dbReference type="Gene3D" id="3.40.50.300">
    <property type="entry name" value="P-loop containing nucleotide triphosphate hydrolases"/>
    <property type="match status" value="1"/>
</dbReference>
<evidence type="ECO:0000259" key="4">
    <source>
        <dbReference type="PROSITE" id="PS50893"/>
    </source>
</evidence>
<dbReference type="InterPro" id="IPR051782">
    <property type="entry name" value="ABC_Transporter_VariousFunc"/>
</dbReference>
<keyword evidence="3" id="KW-0067">ATP-binding</keyword>
<dbReference type="Pfam" id="PF00005">
    <property type="entry name" value="ABC_tran"/>
    <property type="match status" value="1"/>
</dbReference>
<accession>S6FQV5</accession>
<keyword evidence="1" id="KW-0813">Transport</keyword>
<evidence type="ECO:0000313" key="5">
    <source>
        <dbReference type="EMBL" id="CDG03402.1"/>
    </source>
</evidence>
<feature type="domain" description="ABC transporter" evidence="4">
    <location>
        <begin position="1"/>
        <end position="200"/>
    </location>
</feature>
<dbReference type="PANTHER" id="PTHR42939:SF1">
    <property type="entry name" value="ABC TRANSPORTER ATP-BINDING PROTEIN ALBC-RELATED"/>
    <property type="match status" value="1"/>
</dbReference>
<dbReference type="Proteomes" id="UP000015361">
    <property type="component" value="Unassembled WGS sequence"/>
</dbReference>
<reference evidence="5 6" key="1">
    <citation type="journal article" date="2013" name="Appl. Environ. Microbiol.">
        <title>The Carbohydrate Metabolism Signature of Lactococcus lactis Strain A12 Reveals Its Sourdough Ecosystem Origin.</title>
        <authorList>
            <person name="Passerini D."/>
            <person name="Coddeville M."/>
            <person name="Le Bourgeois P."/>
            <person name="Loubiere P."/>
            <person name="Ritzenthaler P."/>
            <person name="Fontagne-Faucher C."/>
            <person name="Daveran-Mingot M.L."/>
            <person name="Cocaign-Bousquet M."/>
        </authorList>
    </citation>
    <scope>NUCLEOTIDE SEQUENCE [LARGE SCALE GENOMIC DNA]</scope>
    <source>
        <strain evidence="5 6">A12</strain>
    </source>
</reference>
<evidence type="ECO:0000313" key="6">
    <source>
        <dbReference type="Proteomes" id="UP000015361"/>
    </source>
</evidence>
<organism evidence="5 6">
    <name type="scientific">Lactococcus lactis subsp. lactis A12</name>
    <dbReference type="NCBI Taxonomy" id="1137134"/>
    <lineage>
        <taxon>Bacteria</taxon>
        <taxon>Bacillati</taxon>
        <taxon>Bacillota</taxon>
        <taxon>Bacilli</taxon>
        <taxon>Lactobacillales</taxon>
        <taxon>Streptococcaceae</taxon>
        <taxon>Lactococcus</taxon>
    </lineage>
</organism>
<dbReference type="AlphaFoldDB" id="S6FQV5"/>
<evidence type="ECO:0000256" key="2">
    <source>
        <dbReference type="ARBA" id="ARBA00022741"/>
    </source>
</evidence>
<dbReference type="EMBL" id="CBLU010000002">
    <property type="protein sequence ID" value="CDG03402.1"/>
    <property type="molecule type" value="Genomic_DNA"/>
</dbReference>
<comment type="caution">
    <text evidence="5">The sequence shown here is derived from an EMBL/GenBank/DDBJ whole genome shotgun (WGS) entry which is preliminary data.</text>
</comment>
<proteinExistence type="predicted"/>
<dbReference type="InterPro" id="IPR027417">
    <property type="entry name" value="P-loop_NTPase"/>
</dbReference>
<dbReference type="PANTHER" id="PTHR42939">
    <property type="entry name" value="ABC TRANSPORTER ATP-BINDING PROTEIN ALBC-RELATED"/>
    <property type="match status" value="1"/>
</dbReference>
<sequence length="200" mass="23498">MTIVISVENLYIKEIDRTISVKFSKGINFLKGSNGSGKTLLLDYLSGLRKLKNKKNIKNQNSNVYMRQNFSFYTKITAYEFINFIEKLNGYSVQHFFDFLEEYVPNYDFNLYKAKKLGLLSGGERRYLYILAILSIERDLYILDEPFSNIDQETKEQLIKLIEKIHYKKNSNFIITSHELLTFENMNVFEFKDISSAGKI</sequence>
<dbReference type="SUPFAM" id="SSF52540">
    <property type="entry name" value="P-loop containing nucleoside triphosphate hydrolases"/>
    <property type="match status" value="1"/>
</dbReference>
<keyword evidence="2" id="KW-0547">Nucleotide-binding</keyword>
<gene>
    <name evidence="5" type="primary">VSAK1_08034</name>
    <name evidence="5" type="ORF">O9U_04740</name>
</gene>
<name>S6FQV5_LACLL</name>
<dbReference type="CDD" id="cd00267">
    <property type="entry name" value="ABC_ATPase"/>
    <property type="match status" value="1"/>
</dbReference>
<dbReference type="GO" id="GO:0016887">
    <property type="term" value="F:ATP hydrolysis activity"/>
    <property type="evidence" value="ECO:0007669"/>
    <property type="project" value="InterPro"/>
</dbReference>
<dbReference type="InterPro" id="IPR003439">
    <property type="entry name" value="ABC_transporter-like_ATP-bd"/>
</dbReference>
<evidence type="ECO:0000256" key="1">
    <source>
        <dbReference type="ARBA" id="ARBA00022448"/>
    </source>
</evidence>
<dbReference type="GO" id="GO:0005524">
    <property type="term" value="F:ATP binding"/>
    <property type="evidence" value="ECO:0007669"/>
    <property type="project" value="UniProtKB-KW"/>
</dbReference>